<dbReference type="RefSeq" id="WP_188806679.1">
    <property type="nucleotide sequence ID" value="NZ_BAAAOU010000007.1"/>
</dbReference>
<evidence type="ECO:0000256" key="5">
    <source>
        <dbReference type="ARBA" id="ARBA00023268"/>
    </source>
</evidence>
<keyword evidence="5" id="KW-0511">Multifunctional enzyme</keyword>
<dbReference type="InterPro" id="IPR014729">
    <property type="entry name" value="Rossmann-like_a/b/a_fold"/>
</dbReference>
<evidence type="ECO:0000259" key="7">
    <source>
        <dbReference type="Pfam" id="PF00294"/>
    </source>
</evidence>
<evidence type="ECO:0000313" key="9">
    <source>
        <dbReference type="EMBL" id="GGO48137.1"/>
    </source>
</evidence>
<comment type="caution">
    <text evidence="9">The sequence shown here is derived from an EMBL/GenBank/DDBJ whole genome shotgun (WGS) entry which is preliminary data.</text>
</comment>
<keyword evidence="10" id="KW-1185">Reference proteome</keyword>
<dbReference type="InterPro" id="IPR004821">
    <property type="entry name" value="Cyt_trans-like"/>
</dbReference>
<dbReference type="InterPro" id="IPR029056">
    <property type="entry name" value="Ribokinase-like"/>
</dbReference>
<dbReference type="InterPro" id="IPR050385">
    <property type="entry name" value="Archaeal_FAD_synthase"/>
</dbReference>
<evidence type="ECO:0000256" key="2">
    <source>
        <dbReference type="ARBA" id="ARBA00022679"/>
    </source>
</evidence>
<dbReference type="InterPro" id="IPR011611">
    <property type="entry name" value="PfkB_dom"/>
</dbReference>
<dbReference type="Gene3D" id="3.40.1190.20">
    <property type="match status" value="1"/>
</dbReference>
<gene>
    <name evidence="9" type="ORF">GCM10010977_27030</name>
</gene>
<dbReference type="Proteomes" id="UP000642509">
    <property type="component" value="Unassembled WGS sequence"/>
</dbReference>
<keyword evidence="6" id="KW-0119">Carbohydrate metabolism</keyword>
<proteinExistence type="predicted"/>
<dbReference type="PANTHER" id="PTHR43793">
    <property type="entry name" value="FAD SYNTHASE"/>
    <property type="match status" value="1"/>
</dbReference>
<dbReference type="NCBIfam" id="TIGR00125">
    <property type="entry name" value="cyt_tran_rel"/>
    <property type="match status" value="1"/>
</dbReference>
<dbReference type="EMBL" id="BMLQ01000008">
    <property type="protein sequence ID" value="GGO48137.1"/>
    <property type="molecule type" value="Genomic_DNA"/>
</dbReference>
<sequence>MSARIVVVGDVLLDRDITGSSERLSPDAPVPVVDVQHLHASPGGAGLAALLCAGRAGGLPGEPPTVVLVAPLAEDDAAAELRAELAGIDIHALGHDGGTRTKTRVRSAGQTLVRIDDGGPGTPLDVDAGALAAVLGDADVILVSDYGGGITRDESIRRALTETAARVPMVWDPHPRGGDPVPGCTVVTPNLAEARAALGRLGTGPAEPHEPGAEVPDDSLAEALRVGWGARSVAVTAGACGAFLATSGTAELLPTVPVDSSDPCGAGDRFAAAVAVQLAAGGSVLRSVEAAVAAAAQWVEAGGAAAFRDGRIGPDGPAATRRSPHRPLALDPQEAAIHAVAATRARGGTVVATGGCFDVLHPGHLETLRRARDLGDVLVVLLNSDDSVSRLKGPSRPVVGQQDRATLLMGLRDVDGVLIFDEDNPCAALDRLRPDIWVKGGDYTPDLLPEAPLVRSWGGRVEVLPYVPGHSTTGIVDRITAGNVDAH</sequence>
<evidence type="ECO:0000256" key="6">
    <source>
        <dbReference type="ARBA" id="ARBA00023277"/>
    </source>
</evidence>
<evidence type="ECO:0000259" key="8">
    <source>
        <dbReference type="Pfam" id="PF01467"/>
    </source>
</evidence>
<dbReference type="Pfam" id="PF00294">
    <property type="entry name" value="PfkB"/>
    <property type="match status" value="1"/>
</dbReference>
<keyword evidence="4" id="KW-0418">Kinase</keyword>
<accession>A0ABQ2M8Q7</accession>
<dbReference type="PANTHER" id="PTHR43793:SF2">
    <property type="entry name" value="BIFUNCTIONAL PROTEIN HLDE"/>
    <property type="match status" value="1"/>
</dbReference>
<dbReference type="Pfam" id="PF01467">
    <property type="entry name" value="CTP_transf_like"/>
    <property type="match status" value="1"/>
</dbReference>
<evidence type="ECO:0000256" key="4">
    <source>
        <dbReference type="ARBA" id="ARBA00022777"/>
    </source>
</evidence>
<keyword evidence="3" id="KW-0548">Nucleotidyltransferase</keyword>
<dbReference type="SUPFAM" id="SSF52374">
    <property type="entry name" value="Nucleotidylyl transferase"/>
    <property type="match status" value="1"/>
</dbReference>
<comment type="pathway">
    <text evidence="1">Bacterial outer membrane biogenesis; LPS core biosynthesis.</text>
</comment>
<dbReference type="SUPFAM" id="SSF53613">
    <property type="entry name" value="Ribokinase-like"/>
    <property type="match status" value="1"/>
</dbReference>
<feature type="domain" description="Cytidyltransferase-like" evidence="8">
    <location>
        <begin position="353"/>
        <end position="450"/>
    </location>
</feature>
<protein>
    <submittedName>
        <fullName evidence="9">Bifunctional protein HldE</fullName>
    </submittedName>
</protein>
<dbReference type="InterPro" id="IPR002173">
    <property type="entry name" value="Carboh/pur_kinase_PfkB_CS"/>
</dbReference>
<keyword evidence="2" id="KW-0808">Transferase</keyword>
<evidence type="ECO:0000256" key="3">
    <source>
        <dbReference type="ARBA" id="ARBA00022695"/>
    </source>
</evidence>
<reference evidence="10" key="1">
    <citation type="journal article" date="2019" name="Int. J. Syst. Evol. Microbiol.">
        <title>The Global Catalogue of Microorganisms (GCM) 10K type strain sequencing project: providing services to taxonomists for standard genome sequencing and annotation.</title>
        <authorList>
            <consortium name="The Broad Institute Genomics Platform"/>
            <consortium name="The Broad Institute Genome Sequencing Center for Infectious Disease"/>
            <person name="Wu L."/>
            <person name="Ma J."/>
        </authorList>
    </citation>
    <scope>NUCLEOTIDE SEQUENCE [LARGE SCALE GENOMIC DNA]</scope>
    <source>
        <strain evidence="10">CGMCC 1.7064</strain>
    </source>
</reference>
<feature type="domain" description="Carbohydrate kinase PfkB" evidence="7">
    <location>
        <begin position="3"/>
        <end position="306"/>
    </location>
</feature>
<dbReference type="Gene3D" id="3.40.50.620">
    <property type="entry name" value="HUPs"/>
    <property type="match status" value="1"/>
</dbReference>
<evidence type="ECO:0000256" key="1">
    <source>
        <dbReference type="ARBA" id="ARBA00004713"/>
    </source>
</evidence>
<organism evidence="9 10">
    <name type="scientific">Citricoccus zhacaiensis</name>
    <dbReference type="NCBI Taxonomy" id="489142"/>
    <lineage>
        <taxon>Bacteria</taxon>
        <taxon>Bacillati</taxon>
        <taxon>Actinomycetota</taxon>
        <taxon>Actinomycetes</taxon>
        <taxon>Micrococcales</taxon>
        <taxon>Micrococcaceae</taxon>
        <taxon>Citricoccus</taxon>
    </lineage>
</organism>
<name>A0ABQ2M8Q7_9MICC</name>
<dbReference type="PROSITE" id="PS00584">
    <property type="entry name" value="PFKB_KINASES_2"/>
    <property type="match status" value="1"/>
</dbReference>
<evidence type="ECO:0000313" key="10">
    <source>
        <dbReference type="Proteomes" id="UP000642509"/>
    </source>
</evidence>